<feature type="compositionally biased region" description="Basic and acidic residues" evidence="1">
    <location>
        <begin position="58"/>
        <end position="68"/>
    </location>
</feature>
<feature type="compositionally biased region" description="Basic and acidic residues" evidence="1">
    <location>
        <begin position="80"/>
        <end position="91"/>
    </location>
</feature>
<gene>
    <name evidence="2" type="ORF">SAMN04487993_1008217</name>
</gene>
<sequence length="398" mass="43529">MNRKDSDQFDDDIFADRDEGEDETSDVIRQALAAQGVDADDQDDDAGFDQAPIEDAPGDDRVPQEEGSKLASDAQLKAETGGEGKAPKPDESKDEDAEAKAEDAADPEQTGDDAPDLTAAPMDQLLRDVPEASRAELTRRLSDAERIMAPFQSDYARGQMERFGSTPEQMSVRLMQLAEYASTKPDEYLAWAAQEMAASPDKIGEVLGNAAKLHGFKLVKAEEEGDDDIFADEETKALKRENADLKRRLEGGGPAFGPDTLQMQQQRDVQTALTSLVTERNPDGTLRRPHFRELEGHIARKAQAQRQQTQKAVTVEDIDRFYREAETEFRSMFGNPAAQPQPEVAEGDKRKAAAAERAKRASTSIDGTGQGASRRPALAADADLTDVIRHALNRSVDG</sequence>
<reference evidence="2 3" key="1">
    <citation type="submission" date="2016-10" db="EMBL/GenBank/DDBJ databases">
        <authorList>
            <person name="de Groot N.N."/>
        </authorList>
    </citation>
    <scope>NUCLEOTIDE SEQUENCE [LARGE SCALE GENOMIC DNA]</scope>
    <source>
        <strain evidence="2 3">DSM 26424</strain>
    </source>
</reference>
<feature type="compositionally biased region" description="Acidic residues" evidence="1">
    <location>
        <begin position="8"/>
        <end position="25"/>
    </location>
</feature>
<name>A0A1G8MRD0_9RHOB</name>
<protein>
    <submittedName>
        <fullName evidence="2">Uncharacterized protein</fullName>
    </submittedName>
</protein>
<evidence type="ECO:0000313" key="2">
    <source>
        <dbReference type="EMBL" id="SDI70403.1"/>
    </source>
</evidence>
<dbReference type="EMBL" id="FNEJ01000008">
    <property type="protein sequence ID" value="SDI70403.1"/>
    <property type="molecule type" value="Genomic_DNA"/>
</dbReference>
<dbReference type="Proteomes" id="UP000199093">
    <property type="component" value="Unassembled WGS sequence"/>
</dbReference>
<evidence type="ECO:0000313" key="3">
    <source>
        <dbReference type="Proteomes" id="UP000199093"/>
    </source>
</evidence>
<dbReference type="STRING" id="555512.SAMN04487993_1008217"/>
<accession>A0A1G8MRD0</accession>
<dbReference type="RefSeq" id="WP_089847005.1">
    <property type="nucleotide sequence ID" value="NZ_FNEJ01000008.1"/>
</dbReference>
<feature type="region of interest" description="Disordered" evidence="1">
    <location>
        <begin position="1"/>
        <end position="134"/>
    </location>
</feature>
<keyword evidence="3" id="KW-1185">Reference proteome</keyword>
<feature type="compositionally biased region" description="Acidic residues" evidence="1">
    <location>
        <begin position="104"/>
        <end position="115"/>
    </location>
</feature>
<feature type="compositionally biased region" description="Basic and acidic residues" evidence="1">
    <location>
        <begin position="346"/>
        <end position="359"/>
    </location>
</feature>
<organism evidence="2 3">
    <name type="scientific">Salipiger marinus</name>
    <dbReference type="NCBI Taxonomy" id="555512"/>
    <lineage>
        <taxon>Bacteria</taxon>
        <taxon>Pseudomonadati</taxon>
        <taxon>Pseudomonadota</taxon>
        <taxon>Alphaproteobacteria</taxon>
        <taxon>Rhodobacterales</taxon>
        <taxon>Roseobacteraceae</taxon>
        <taxon>Salipiger</taxon>
    </lineage>
</organism>
<feature type="compositionally biased region" description="Basic and acidic residues" evidence="1">
    <location>
        <begin position="125"/>
        <end position="134"/>
    </location>
</feature>
<feature type="region of interest" description="Disordered" evidence="1">
    <location>
        <begin position="331"/>
        <end position="384"/>
    </location>
</feature>
<evidence type="ECO:0000256" key="1">
    <source>
        <dbReference type="SAM" id="MobiDB-lite"/>
    </source>
</evidence>
<dbReference type="AlphaFoldDB" id="A0A1G8MRD0"/>
<feature type="compositionally biased region" description="Acidic residues" evidence="1">
    <location>
        <begin position="38"/>
        <end position="47"/>
    </location>
</feature>
<dbReference type="OrthoDB" id="10015804at2"/>
<proteinExistence type="predicted"/>